<organism evidence="4 5">
    <name type="scientific">Trematosphaeria pertusa</name>
    <dbReference type="NCBI Taxonomy" id="390896"/>
    <lineage>
        <taxon>Eukaryota</taxon>
        <taxon>Fungi</taxon>
        <taxon>Dikarya</taxon>
        <taxon>Ascomycota</taxon>
        <taxon>Pezizomycotina</taxon>
        <taxon>Dothideomycetes</taxon>
        <taxon>Pleosporomycetidae</taxon>
        <taxon>Pleosporales</taxon>
        <taxon>Massarineae</taxon>
        <taxon>Trematosphaeriaceae</taxon>
        <taxon>Trematosphaeria</taxon>
    </lineage>
</organism>
<dbReference type="GO" id="GO:0051213">
    <property type="term" value="F:dioxygenase activity"/>
    <property type="evidence" value="ECO:0007669"/>
    <property type="project" value="UniProtKB-KW"/>
</dbReference>
<protein>
    <submittedName>
        <fullName evidence="4">Oxidoreductase 2-nitropropane dioxygenase</fullName>
    </submittedName>
</protein>
<dbReference type="CDD" id="cd04730">
    <property type="entry name" value="NPD_like"/>
    <property type="match status" value="1"/>
</dbReference>
<dbReference type="PANTHER" id="PTHR32332:SF34">
    <property type="entry name" value="2-NITROPROPANE DIOXYGENASE FAMILY, PUTATIVE-RELATED"/>
    <property type="match status" value="1"/>
</dbReference>
<dbReference type="SUPFAM" id="SSF51412">
    <property type="entry name" value="Inosine monophosphate dehydrogenase (IMPDH)"/>
    <property type="match status" value="1"/>
</dbReference>
<dbReference type="GO" id="GO:0018580">
    <property type="term" value="F:nitronate monooxygenase activity"/>
    <property type="evidence" value="ECO:0007669"/>
    <property type="project" value="InterPro"/>
</dbReference>
<reference evidence="4" key="1">
    <citation type="journal article" date="2020" name="Stud. Mycol.">
        <title>101 Dothideomycetes genomes: a test case for predicting lifestyles and emergence of pathogens.</title>
        <authorList>
            <person name="Haridas S."/>
            <person name="Albert R."/>
            <person name="Binder M."/>
            <person name="Bloem J."/>
            <person name="Labutti K."/>
            <person name="Salamov A."/>
            <person name="Andreopoulos B."/>
            <person name="Baker S."/>
            <person name="Barry K."/>
            <person name="Bills G."/>
            <person name="Bluhm B."/>
            <person name="Cannon C."/>
            <person name="Castanera R."/>
            <person name="Culley D."/>
            <person name="Daum C."/>
            <person name="Ezra D."/>
            <person name="Gonzalez J."/>
            <person name="Henrissat B."/>
            <person name="Kuo A."/>
            <person name="Liang C."/>
            <person name="Lipzen A."/>
            <person name="Lutzoni F."/>
            <person name="Magnuson J."/>
            <person name="Mondo S."/>
            <person name="Nolan M."/>
            <person name="Ohm R."/>
            <person name="Pangilinan J."/>
            <person name="Park H.-J."/>
            <person name="Ramirez L."/>
            <person name="Alfaro M."/>
            <person name="Sun H."/>
            <person name="Tritt A."/>
            <person name="Yoshinaga Y."/>
            <person name="Zwiers L.-H."/>
            <person name="Turgeon B."/>
            <person name="Goodwin S."/>
            <person name="Spatafora J."/>
            <person name="Crous P."/>
            <person name="Grigoriev I."/>
        </authorList>
    </citation>
    <scope>NUCLEOTIDE SEQUENCE</scope>
    <source>
        <strain evidence="4">CBS 122368</strain>
    </source>
</reference>
<keyword evidence="3" id="KW-0560">Oxidoreductase</keyword>
<keyword evidence="4" id="KW-0223">Dioxygenase</keyword>
<dbReference type="InterPro" id="IPR004136">
    <property type="entry name" value="NMO"/>
</dbReference>
<dbReference type="Gene3D" id="3.20.20.70">
    <property type="entry name" value="Aldolase class I"/>
    <property type="match status" value="1"/>
</dbReference>
<dbReference type="InterPro" id="IPR013785">
    <property type="entry name" value="Aldolase_TIM"/>
</dbReference>
<dbReference type="OrthoDB" id="2349068at2759"/>
<evidence type="ECO:0000313" key="4">
    <source>
        <dbReference type="EMBL" id="KAF2242704.1"/>
    </source>
</evidence>
<name>A0A6A6HWW9_9PLEO</name>
<evidence type="ECO:0000256" key="2">
    <source>
        <dbReference type="ARBA" id="ARBA00022643"/>
    </source>
</evidence>
<keyword evidence="1" id="KW-0285">Flavoprotein</keyword>
<dbReference type="GeneID" id="54583572"/>
<evidence type="ECO:0000256" key="3">
    <source>
        <dbReference type="ARBA" id="ARBA00023002"/>
    </source>
</evidence>
<keyword evidence="5" id="KW-1185">Reference proteome</keyword>
<accession>A0A6A6HWW9</accession>
<keyword evidence="2" id="KW-0288">FMN</keyword>
<dbReference type="PANTHER" id="PTHR32332">
    <property type="entry name" value="2-NITROPROPANE DIOXYGENASE"/>
    <property type="match status" value="1"/>
</dbReference>
<gene>
    <name evidence="4" type="ORF">BU26DRAFT_524270</name>
</gene>
<dbReference type="Proteomes" id="UP000800094">
    <property type="component" value="Unassembled WGS sequence"/>
</dbReference>
<evidence type="ECO:0000256" key="1">
    <source>
        <dbReference type="ARBA" id="ARBA00022630"/>
    </source>
</evidence>
<proteinExistence type="predicted"/>
<evidence type="ECO:0000313" key="5">
    <source>
        <dbReference type="Proteomes" id="UP000800094"/>
    </source>
</evidence>
<dbReference type="AlphaFoldDB" id="A0A6A6HWW9"/>
<dbReference type="RefSeq" id="XP_033677708.1">
    <property type="nucleotide sequence ID" value="XM_033830242.1"/>
</dbReference>
<sequence length="358" mass="37396">MDGIQTLKKDYPWIQNPLIVGAPMRLIALADLAVEVSKAGGIGFIGAGTDVSDLDSHLHKAQDLLKSSSLATGSAILPIGIGFINWGASLSDSIPLIQKYRPAAVWFFAPSSTTSLTEWAQGTRKASPETKIWVQVGSVKEAVDALKSAKPDVLVVQGTDAGGHGLAQGASVISLVPEVSDAVDAVVKEHGGPSPVLLAAGGIVESRGVAAALALGASGIVMGTRFLACHEAVIAKGYQDEVLRASDGGQNTVRTKVYDNLRGTTGWAETHNARGVINKSYIDAVAGLDEAQNKKLYEEDMKKGDKGWGVEARMTTYAGAGVGLVREVKSAKEIVEEVRDGARAVLKWLGDGAMTGKL</sequence>
<dbReference type="EMBL" id="ML987207">
    <property type="protein sequence ID" value="KAF2242704.1"/>
    <property type="molecule type" value="Genomic_DNA"/>
</dbReference>
<dbReference type="Pfam" id="PF03060">
    <property type="entry name" value="NMO"/>
    <property type="match status" value="1"/>
</dbReference>